<dbReference type="PRINTS" id="PR00260">
    <property type="entry name" value="CHEMTRNSDUCR"/>
</dbReference>
<feature type="domain" description="Methyl-accepting transducer" evidence="10">
    <location>
        <begin position="256"/>
        <end position="492"/>
    </location>
</feature>
<organism evidence="12 13">
    <name type="scientific">Marinobacter daqiaonensis</name>
    <dbReference type="NCBI Taxonomy" id="650891"/>
    <lineage>
        <taxon>Bacteria</taxon>
        <taxon>Pseudomonadati</taxon>
        <taxon>Pseudomonadota</taxon>
        <taxon>Gammaproteobacteria</taxon>
        <taxon>Pseudomonadales</taxon>
        <taxon>Marinobacteraceae</taxon>
        <taxon>Marinobacter</taxon>
    </lineage>
</organism>
<keyword evidence="8" id="KW-0175">Coiled coil</keyword>
<evidence type="ECO:0000313" key="13">
    <source>
        <dbReference type="Proteomes" id="UP000198644"/>
    </source>
</evidence>
<dbReference type="PROSITE" id="PS50111">
    <property type="entry name" value="CHEMOTAXIS_TRANSDUC_2"/>
    <property type="match status" value="1"/>
</dbReference>
<dbReference type="PROSITE" id="PS50112">
    <property type="entry name" value="PAS"/>
    <property type="match status" value="1"/>
</dbReference>
<evidence type="ECO:0000256" key="9">
    <source>
        <dbReference type="SAM" id="Phobius"/>
    </source>
</evidence>
<accession>A0A1I6GYJ6</accession>
<evidence type="ECO:0000256" key="8">
    <source>
        <dbReference type="SAM" id="Coils"/>
    </source>
</evidence>
<dbReference type="Pfam" id="PF00015">
    <property type="entry name" value="MCPsignal"/>
    <property type="match status" value="1"/>
</dbReference>
<dbReference type="SMART" id="SM00283">
    <property type="entry name" value="MA"/>
    <property type="match status" value="1"/>
</dbReference>
<dbReference type="Pfam" id="PF08447">
    <property type="entry name" value="PAS_3"/>
    <property type="match status" value="1"/>
</dbReference>
<evidence type="ECO:0000256" key="5">
    <source>
        <dbReference type="ARBA" id="ARBA00023224"/>
    </source>
</evidence>
<dbReference type="InterPro" id="IPR000014">
    <property type="entry name" value="PAS"/>
</dbReference>
<dbReference type="Proteomes" id="UP000198644">
    <property type="component" value="Unassembled WGS sequence"/>
</dbReference>
<feature type="coiled-coil region" evidence="8">
    <location>
        <begin position="299"/>
        <end position="354"/>
    </location>
</feature>
<sequence length="532" mass="58042">MRINQPVSQRNIPVAEDANILSTTNPKGQITHINDEFVEISGFSREELISQPHNIIRHPDMPRAAYEEMWRRLKAGQSWIGAVKNRCKNGDHYWVQAYAIPVTGKNGELVELQSIRSRLSEERIKRAEALYARVKQSEPAKGPLPAVSLKRSPALASQLALAAVILLSLQAAGLFLFESPAAMALTWLSSVFLGLGVIAWLTSPLKQLVRRARNIIDDPVAEQIFSGRLDDIGSIELAITQKTAELDAVVKRLDDVIGQLDQGSENTIRLSENAHGAVREQASKTGHIATAADQMSAMSQNVADSAARMKEQVKKANERVAQGQSLTKTTRDSMDSLSRELREASDAVSQLAENSRGVTDALRVIAEITEQTNLLALNASIEAARAGEAGRGFAVVADEVRGLASRTRQSTEQIEETLGEFQNTVTQATQSMHQCARYAQTTVENAVGSETTLTELVNYIEQIAADCDATSSAAEQQHDSATEISTKIESINDLGDEARNLVQEAQTSTKTLKDQIVQVSGLIQRLRSRSLS</sequence>
<dbReference type="RefSeq" id="WP_092008797.1">
    <property type="nucleotide sequence ID" value="NZ_FOYW01000001.1"/>
</dbReference>
<gene>
    <name evidence="12" type="ORF">SAMN05216203_0593</name>
</gene>
<evidence type="ECO:0000256" key="7">
    <source>
        <dbReference type="PROSITE-ProRule" id="PRU00284"/>
    </source>
</evidence>
<keyword evidence="2 9" id="KW-0812">Transmembrane</keyword>
<evidence type="ECO:0000259" key="11">
    <source>
        <dbReference type="PROSITE" id="PS50112"/>
    </source>
</evidence>
<comment type="similarity">
    <text evidence="6">Belongs to the methyl-accepting chemotaxis (MCP) protein family.</text>
</comment>
<evidence type="ECO:0000313" key="12">
    <source>
        <dbReference type="EMBL" id="SFR47111.1"/>
    </source>
</evidence>
<dbReference type="GO" id="GO:0007165">
    <property type="term" value="P:signal transduction"/>
    <property type="evidence" value="ECO:0007669"/>
    <property type="project" value="UniProtKB-KW"/>
</dbReference>
<feature type="transmembrane region" description="Helical" evidence="9">
    <location>
        <begin position="159"/>
        <end position="177"/>
    </location>
</feature>
<protein>
    <submittedName>
        <fullName evidence="12">Methyl-accepting chemotaxis sensory transducer with Pas/Pac sensor</fullName>
    </submittedName>
</protein>
<reference evidence="12 13" key="1">
    <citation type="submission" date="2016-10" db="EMBL/GenBank/DDBJ databases">
        <authorList>
            <person name="de Groot N.N."/>
        </authorList>
    </citation>
    <scope>NUCLEOTIDE SEQUENCE [LARGE SCALE GENOMIC DNA]</scope>
    <source>
        <strain evidence="12 13">CGMCC 1.9167</strain>
    </source>
</reference>
<keyword evidence="5 7" id="KW-0807">Transducer</keyword>
<dbReference type="GO" id="GO:0004888">
    <property type="term" value="F:transmembrane signaling receptor activity"/>
    <property type="evidence" value="ECO:0007669"/>
    <property type="project" value="InterPro"/>
</dbReference>
<keyword evidence="4 9" id="KW-0472">Membrane</keyword>
<dbReference type="GO" id="GO:0006935">
    <property type="term" value="P:chemotaxis"/>
    <property type="evidence" value="ECO:0007669"/>
    <property type="project" value="InterPro"/>
</dbReference>
<dbReference type="InterPro" id="IPR035965">
    <property type="entry name" value="PAS-like_dom_sf"/>
</dbReference>
<dbReference type="Gene3D" id="1.10.287.950">
    <property type="entry name" value="Methyl-accepting chemotaxis protein"/>
    <property type="match status" value="1"/>
</dbReference>
<dbReference type="CDD" id="cd00130">
    <property type="entry name" value="PAS"/>
    <property type="match status" value="1"/>
</dbReference>
<dbReference type="Gene3D" id="3.30.450.20">
    <property type="entry name" value="PAS domain"/>
    <property type="match status" value="1"/>
</dbReference>
<keyword evidence="13" id="KW-1185">Reference proteome</keyword>
<evidence type="ECO:0000256" key="4">
    <source>
        <dbReference type="ARBA" id="ARBA00023136"/>
    </source>
</evidence>
<dbReference type="GO" id="GO:0016020">
    <property type="term" value="C:membrane"/>
    <property type="evidence" value="ECO:0007669"/>
    <property type="project" value="UniProtKB-SubCell"/>
</dbReference>
<dbReference type="FunFam" id="1.10.287.950:FF:000001">
    <property type="entry name" value="Methyl-accepting chemotaxis sensory transducer"/>
    <property type="match status" value="1"/>
</dbReference>
<dbReference type="NCBIfam" id="TIGR00229">
    <property type="entry name" value="sensory_box"/>
    <property type="match status" value="1"/>
</dbReference>
<evidence type="ECO:0000256" key="1">
    <source>
        <dbReference type="ARBA" id="ARBA00004141"/>
    </source>
</evidence>
<name>A0A1I6GYJ6_9GAMM</name>
<dbReference type="AlphaFoldDB" id="A0A1I6GYJ6"/>
<dbReference type="STRING" id="650891.SAMN05216203_0593"/>
<proteinExistence type="inferred from homology"/>
<keyword evidence="3 9" id="KW-1133">Transmembrane helix</keyword>
<evidence type="ECO:0000256" key="3">
    <source>
        <dbReference type="ARBA" id="ARBA00022989"/>
    </source>
</evidence>
<feature type="domain" description="PAS" evidence="11">
    <location>
        <begin position="25"/>
        <end position="76"/>
    </location>
</feature>
<comment type="subcellular location">
    <subcellularLocation>
        <location evidence="1">Membrane</location>
        <topology evidence="1">Multi-pass membrane protein</topology>
    </subcellularLocation>
</comment>
<dbReference type="PANTHER" id="PTHR32089">
    <property type="entry name" value="METHYL-ACCEPTING CHEMOTAXIS PROTEIN MCPB"/>
    <property type="match status" value="1"/>
</dbReference>
<evidence type="ECO:0000256" key="2">
    <source>
        <dbReference type="ARBA" id="ARBA00022692"/>
    </source>
</evidence>
<dbReference type="InterPro" id="IPR004090">
    <property type="entry name" value="Chemotax_Me-accpt_rcpt"/>
</dbReference>
<dbReference type="CDD" id="cd11386">
    <property type="entry name" value="MCP_signal"/>
    <property type="match status" value="1"/>
</dbReference>
<dbReference type="InterPro" id="IPR004089">
    <property type="entry name" value="MCPsignal_dom"/>
</dbReference>
<dbReference type="SUPFAM" id="SSF58104">
    <property type="entry name" value="Methyl-accepting chemotaxis protein (MCP) signaling domain"/>
    <property type="match status" value="1"/>
</dbReference>
<feature type="transmembrane region" description="Helical" evidence="9">
    <location>
        <begin position="183"/>
        <end position="203"/>
    </location>
</feature>
<dbReference type="PANTHER" id="PTHR32089:SF74">
    <property type="entry name" value="METHYL-ACCEPTING CHEMOTAXIS PROTEIN AER"/>
    <property type="match status" value="1"/>
</dbReference>
<dbReference type="OrthoDB" id="5675566at2"/>
<dbReference type="EMBL" id="FOYW01000001">
    <property type="protein sequence ID" value="SFR47111.1"/>
    <property type="molecule type" value="Genomic_DNA"/>
</dbReference>
<dbReference type="InterPro" id="IPR013655">
    <property type="entry name" value="PAS_fold_3"/>
</dbReference>
<evidence type="ECO:0000259" key="10">
    <source>
        <dbReference type="PROSITE" id="PS50111"/>
    </source>
</evidence>
<dbReference type="SUPFAM" id="SSF55785">
    <property type="entry name" value="PYP-like sensor domain (PAS domain)"/>
    <property type="match status" value="1"/>
</dbReference>
<evidence type="ECO:0000256" key="6">
    <source>
        <dbReference type="ARBA" id="ARBA00029447"/>
    </source>
</evidence>